<proteinExistence type="predicted"/>
<keyword evidence="2" id="KW-0812">Transmembrane</keyword>
<dbReference type="InterPro" id="IPR010608">
    <property type="entry name" value="DUF1195"/>
</dbReference>
<feature type="region of interest" description="Disordered" evidence="1">
    <location>
        <begin position="163"/>
        <end position="183"/>
    </location>
</feature>
<dbReference type="Proteomes" id="UP001604277">
    <property type="component" value="Unassembled WGS sequence"/>
</dbReference>
<keyword evidence="2" id="KW-1133">Transmembrane helix</keyword>
<reference evidence="4" key="1">
    <citation type="submission" date="2024-07" db="EMBL/GenBank/DDBJ databases">
        <title>Two chromosome-level genome assemblies of Korean endemic species Abeliophyllum distichum and Forsythia ovata (Oleaceae).</title>
        <authorList>
            <person name="Jang H."/>
        </authorList>
    </citation>
    <scope>NUCLEOTIDE SEQUENCE [LARGE SCALE GENOMIC DNA]</scope>
</reference>
<dbReference type="Pfam" id="PF06708">
    <property type="entry name" value="DUF1195"/>
    <property type="match status" value="1"/>
</dbReference>
<organism evidence="3 4">
    <name type="scientific">Forsythia ovata</name>
    <dbReference type="NCBI Taxonomy" id="205694"/>
    <lineage>
        <taxon>Eukaryota</taxon>
        <taxon>Viridiplantae</taxon>
        <taxon>Streptophyta</taxon>
        <taxon>Embryophyta</taxon>
        <taxon>Tracheophyta</taxon>
        <taxon>Spermatophyta</taxon>
        <taxon>Magnoliopsida</taxon>
        <taxon>eudicotyledons</taxon>
        <taxon>Gunneridae</taxon>
        <taxon>Pentapetalae</taxon>
        <taxon>asterids</taxon>
        <taxon>lamiids</taxon>
        <taxon>Lamiales</taxon>
        <taxon>Oleaceae</taxon>
        <taxon>Forsythieae</taxon>
        <taxon>Forsythia</taxon>
    </lineage>
</organism>
<protein>
    <recommendedName>
        <fullName evidence="5">Sugar transporter</fullName>
    </recommendedName>
</protein>
<dbReference type="PANTHER" id="PTHR34358">
    <property type="entry name" value="OS03G0411600 PROTEIN"/>
    <property type="match status" value="1"/>
</dbReference>
<evidence type="ECO:0000256" key="1">
    <source>
        <dbReference type="SAM" id="MobiDB-lite"/>
    </source>
</evidence>
<accession>A0ABD1WPB8</accession>
<dbReference type="PANTHER" id="PTHR34358:SF2">
    <property type="entry name" value="OS03G0411600 PROTEIN"/>
    <property type="match status" value="1"/>
</dbReference>
<dbReference type="AlphaFoldDB" id="A0ABD1WPB8"/>
<keyword evidence="2" id="KW-0472">Membrane</keyword>
<evidence type="ECO:0000313" key="4">
    <source>
        <dbReference type="Proteomes" id="UP001604277"/>
    </source>
</evidence>
<evidence type="ECO:0000313" key="3">
    <source>
        <dbReference type="EMBL" id="KAL2551527.1"/>
    </source>
</evidence>
<evidence type="ECO:0008006" key="5">
    <source>
        <dbReference type="Google" id="ProtNLM"/>
    </source>
</evidence>
<evidence type="ECO:0000256" key="2">
    <source>
        <dbReference type="SAM" id="Phobius"/>
    </source>
</evidence>
<name>A0ABD1WPB8_9LAMI</name>
<comment type="caution">
    <text evidence="3">The sequence shown here is derived from an EMBL/GenBank/DDBJ whole genome shotgun (WGS) entry which is preliminary data.</text>
</comment>
<keyword evidence="4" id="KW-1185">Reference proteome</keyword>
<dbReference type="EMBL" id="JBFOLJ010000002">
    <property type="protein sequence ID" value="KAL2551527.1"/>
    <property type="molecule type" value="Genomic_DNA"/>
</dbReference>
<sequence length="183" mass="20611">MKDDDDDLLPISTPTASAVVQSPPSIVSKKDNSLDSSSVLWGRGRYKFWALGAILFLAFCSMLTGTVTLRRSVGNLNRRSDDVNSPATHDLDVLDMEERENLVKHLWGVHTNSRRIRLPSFWQDAFMAAYEDLTSEVPEVQEAAISEIARMSVQYIELEPPPLHRLSRRGSSPKQTENSLIRE</sequence>
<feature type="compositionally biased region" description="Polar residues" evidence="1">
    <location>
        <begin position="169"/>
        <end position="183"/>
    </location>
</feature>
<feature type="transmembrane region" description="Helical" evidence="2">
    <location>
        <begin position="48"/>
        <end position="69"/>
    </location>
</feature>
<gene>
    <name evidence="3" type="ORF">Fot_05146</name>
</gene>